<dbReference type="AlphaFoldDB" id="A0A6J4LS85"/>
<name>A0A6J4LS85_9BACT</name>
<gene>
    <name evidence="2" type="ORF">AVDCRST_MAG68-2968</name>
</gene>
<reference evidence="2" key="1">
    <citation type="submission" date="2020-02" db="EMBL/GenBank/DDBJ databases">
        <authorList>
            <person name="Meier V. D."/>
        </authorList>
    </citation>
    <scope>NUCLEOTIDE SEQUENCE</scope>
    <source>
        <strain evidence="2">AVDCRST_MAG68</strain>
    </source>
</reference>
<protein>
    <submittedName>
        <fullName evidence="2">Uncharacterized protein</fullName>
    </submittedName>
</protein>
<sequence>MCPLQARPEGEITPEARCRGSIPTSSAGIGEPAGIAGLVYAKADGGFWMTPMSQIRIELNATGSAASDLRLY</sequence>
<dbReference type="EMBL" id="CADCTW010000139">
    <property type="protein sequence ID" value="CAA9340155.1"/>
    <property type="molecule type" value="Genomic_DNA"/>
</dbReference>
<accession>A0A6J4LS85</accession>
<proteinExistence type="predicted"/>
<feature type="region of interest" description="Disordered" evidence="1">
    <location>
        <begin position="1"/>
        <end position="25"/>
    </location>
</feature>
<evidence type="ECO:0000313" key="2">
    <source>
        <dbReference type="EMBL" id="CAA9340155.1"/>
    </source>
</evidence>
<organism evidence="2">
    <name type="scientific">uncultured Gemmatimonadota bacterium</name>
    <dbReference type="NCBI Taxonomy" id="203437"/>
    <lineage>
        <taxon>Bacteria</taxon>
        <taxon>Pseudomonadati</taxon>
        <taxon>Gemmatimonadota</taxon>
        <taxon>environmental samples</taxon>
    </lineage>
</organism>
<evidence type="ECO:0000256" key="1">
    <source>
        <dbReference type="SAM" id="MobiDB-lite"/>
    </source>
</evidence>
<feature type="compositionally biased region" description="Basic and acidic residues" evidence="1">
    <location>
        <begin position="8"/>
        <end position="18"/>
    </location>
</feature>